<proteinExistence type="predicted"/>
<dbReference type="Proteomes" id="UP000467840">
    <property type="component" value="Chromosome 8"/>
</dbReference>
<keyword evidence="3" id="KW-1185">Reference proteome</keyword>
<dbReference type="EMBL" id="JAAGAX010000016">
    <property type="protein sequence ID" value="KAF2289335.1"/>
    <property type="molecule type" value="Genomic_DNA"/>
</dbReference>
<gene>
    <name evidence="2" type="ORF">GH714_034989</name>
</gene>
<reference evidence="2 3" key="1">
    <citation type="journal article" date="2020" name="Mol. Plant">
        <title>The Chromosome-Based Rubber Tree Genome Provides New Insights into Spurge Genome Evolution and Rubber Biosynthesis.</title>
        <authorList>
            <person name="Liu J."/>
            <person name="Shi C."/>
            <person name="Shi C.C."/>
            <person name="Li W."/>
            <person name="Zhang Q.J."/>
            <person name="Zhang Y."/>
            <person name="Li K."/>
            <person name="Lu H.F."/>
            <person name="Shi C."/>
            <person name="Zhu S.T."/>
            <person name="Xiao Z.Y."/>
            <person name="Nan H."/>
            <person name="Yue Y."/>
            <person name="Zhu X.G."/>
            <person name="Wu Y."/>
            <person name="Hong X.N."/>
            <person name="Fan G.Y."/>
            <person name="Tong Y."/>
            <person name="Zhang D."/>
            <person name="Mao C.L."/>
            <person name="Liu Y.L."/>
            <person name="Hao S.J."/>
            <person name="Liu W.Q."/>
            <person name="Lv M.Q."/>
            <person name="Zhang H.B."/>
            <person name="Liu Y."/>
            <person name="Hu-Tang G.R."/>
            <person name="Wang J.P."/>
            <person name="Wang J.H."/>
            <person name="Sun Y.H."/>
            <person name="Ni S.B."/>
            <person name="Chen W.B."/>
            <person name="Zhang X.C."/>
            <person name="Jiao Y.N."/>
            <person name="Eichler E.E."/>
            <person name="Li G.H."/>
            <person name="Liu X."/>
            <person name="Gao L.Z."/>
        </authorList>
    </citation>
    <scope>NUCLEOTIDE SEQUENCE [LARGE SCALE GENOMIC DNA]</scope>
    <source>
        <strain evidence="3">cv. GT1</strain>
        <tissue evidence="2">Leaf</tissue>
    </source>
</reference>
<protein>
    <submittedName>
        <fullName evidence="2">Uncharacterized protein</fullName>
    </submittedName>
</protein>
<accession>A0A6A6KLY6</accession>
<evidence type="ECO:0000256" key="1">
    <source>
        <dbReference type="SAM" id="MobiDB-lite"/>
    </source>
</evidence>
<evidence type="ECO:0000313" key="3">
    <source>
        <dbReference type="Proteomes" id="UP000467840"/>
    </source>
</evidence>
<dbReference type="AlphaFoldDB" id="A0A6A6KLY6"/>
<evidence type="ECO:0000313" key="2">
    <source>
        <dbReference type="EMBL" id="KAF2289335.1"/>
    </source>
</evidence>
<sequence length="115" mass="11554">MSFAIGPGRGRGPIAPVVPVSEAEGAVGSAINKPVRSVTCPLVSEDLYASESSEDDCTAGVMDPTAPSAFETATTGATGPLPPPGPVAEPTASTPHVKIPNDDIKELSFAPPNSQ</sequence>
<name>A0A6A6KLY6_HEVBR</name>
<organism evidence="2 3">
    <name type="scientific">Hevea brasiliensis</name>
    <name type="common">Para rubber tree</name>
    <name type="synonym">Siphonia brasiliensis</name>
    <dbReference type="NCBI Taxonomy" id="3981"/>
    <lineage>
        <taxon>Eukaryota</taxon>
        <taxon>Viridiplantae</taxon>
        <taxon>Streptophyta</taxon>
        <taxon>Embryophyta</taxon>
        <taxon>Tracheophyta</taxon>
        <taxon>Spermatophyta</taxon>
        <taxon>Magnoliopsida</taxon>
        <taxon>eudicotyledons</taxon>
        <taxon>Gunneridae</taxon>
        <taxon>Pentapetalae</taxon>
        <taxon>rosids</taxon>
        <taxon>fabids</taxon>
        <taxon>Malpighiales</taxon>
        <taxon>Euphorbiaceae</taxon>
        <taxon>Crotonoideae</taxon>
        <taxon>Micrandreae</taxon>
        <taxon>Hevea</taxon>
    </lineage>
</organism>
<feature type="region of interest" description="Disordered" evidence="1">
    <location>
        <begin position="50"/>
        <end position="115"/>
    </location>
</feature>
<comment type="caution">
    <text evidence="2">The sequence shown here is derived from an EMBL/GenBank/DDBJ whole genome shotgun (WGS) entry which is preliminary data.</text>
</comment>